<name>A0ACC2UVP5_9TREE</name>
<dbReference type="EMBL" id="JASBWS010000226">
    <property type="protein sequence ID" value="KAJ9090750.1"/>
    <property type="molecule type" value="Genomic_DNA"/>
</dbReference>
<accession>A0ACC2UVP5</accession>
<keyword evidence="2" id="KW-1185">Reference proteome</keyword>
<comment type="caution">
    <text evidence="1">The sequence shown here is derived from an EMBL/GenBank/DDBJ whole genome shotgun (WGS) entry which is preliminary data.</text>
</comment>
<organism evidence="1 2">
    <name type="scientific">Naganishia adeliensis</name>
    <dbReference type="NCBI Taxonomy" id="92952"/>
    <lineage>
        <taxon>Eukaryota</taxon>
        <taxon>Fungi</taxon>
        <taxon>Dikarya</taxon>
        <taxon>Basidiomycota</taxon>
        <taxon>Agaricomycotina</taxon>
        <taxon>Tremellomycetes</taxon>
        <taxon>Filobasidiales</taxon>
        <taxon>Filobasidiaceae</taxon>
        <taxon>Naganishia</taxon>
    </lineage>
</organism>
<dbReference type="Proteomes" id="UP001230649">
    <property type="component" value="Unassembled WGS sequence"/>
</dbReference>
<proteinExistence type="predicted"/>
<evidence type="ECO:0000313" key="2">
    <source>
        <dbReference type="Proteomes" id="UP001230649"/>
    </source>
</evidence>
<sequence length="255" mass="28536">MSSPYPELDDDGNPLLPLGVQPPYYAHYALIYANASNQSPDWPGSVEADDSTRLSRPKADSMMTVDIVERETDRYSNFATQCPSYAGPVIQDQPDEGFTNSGSAPATTHPDNLSAETPAPTKKAAVSSVGDPAARSDDLEEQGPGIQEIRAYLAKQGLRLRLYLPTRKGEQKMEWYYAAGPEHPALFQDAVILQKQFNNLKLDSRDRRVVLEAVGRYCGKKWVDWRKGRADWIAGGGIEKRKAKRRELKNRRLRK</sequence>
<reference evidence="1" key="1">
    <citation type="submission" date="2023-04" db="EMBL/GenBank/DDBJ databases">
        <title>Draft Genome sequencing of Naganishia species isolated from polar environments using Oxford Nanopore Technology.</title>
        <authorList>
            <person name="Leo P."/>
            <person name="Venkateswaran K."/>
        </authorList>
    </citation>
    <scope>NUCLEOTIDE SEQUENCE</scope>
    <source>
        <strain evidence="1">MNA-CCFEE 5262</strain>
    </source>
</reference>
<protein>
    <submittedName>
        <fullName evidence="1">Uncharacterized protein</fullName>
    </submittedName>
</protein>
<gene>
    <name evidence="1" type="ORF">QFC20_007827</name>
</gene>
<evidence type="ECO:0000313" key="1">
    <source>
        <dbReference type="EMBL" id="KAJ9090750.1"/>
    </source>
</evidence>